<dbReference type="PANTHER" id="PTHR24123:SF142">
    <property type="entry name" value="ANKYRIN"/>
    <property type="match status" value="1"/>
</dbReference>
<dbReference type="SMART" id="SM00248">
    <property type="entry name" value="ANK"/>
    <property type="match status" value="5"/>
</dbReference>
<comment type="caution">
    <text evidence="3">The sequence shown here is derived from an EMBL/GenBank/DDBJ whole genome shotgun (WGS) entry which is preliminary data.</text>
</comment>
<proteinExistence type="predicted"/>
<dbReference type="Pfam" id="PF12796">
    <property type="entry name" value="Ank_2"/>
    <property type="match status" value="2"/>
</dbReference>
<dbReference type="EMBL" id="JBJJXI010000022">
    <property type="protein sequence ID" value="KAL3405000.1"/>
    <property type="molecule type" value="Genomic_DNA"/>
</dbReference>
<evidence type="ECO:0000313" key="4">
    <source>
        <dbReference type="Proteomes" id="UP001627154"/>
    </source>
</evidence>
<evidence type="ECO:0000256" key="2">
    <source>
        <dbReference type="ARBA" id="ARBA00023043"/>
    </source>
</evidence>
<protein>
    <submittedName>
        <fullName evidence="3">Uncharacterized protein</fullName>
    </submittedName>
</protein>
<dbReference type="InterPro" id="IPR036770">
    <property type="entry name" value="Ankyrin_rpt-contain_sf"/>
</dbReference>
<dbReference type="AlphaFoldDB" id="A0ABD2XIA0"/>
<dbReference type="Proteomes" id="UP001627154">
    <property type="component" value="Unassembled WGS sequence"/>
</dbReference>
<keyword evidence="1" id="KW-0677">Repeat</keyword>
<keyword evidence="4" id="KW-1185">Reference proteome</keyword>
<sequence>MPKVKKNSRNNNDDLISGVNWKKPINRYKFLDRLSNNLSQDESLCPNIREILSPTQIEVLLKDAMDYWDKQENSVQRERFLKFVISSGYTDQIQRNKDDPPLTLQRHTALLQAVNKKHHDCVSLLFKIYDRFDVNYTMEIDGYSHFHAACQYGCDDVVKQFLEKKHDPNLLGKKQDQEKIIVNRPLHYALDYEHSRGDCDYRKKEAMEQLLDHGANPNEANAEGSTPLHIICKTIDEDDILSSFFESIDKNELHVHVDALDNEGRTPLQVAISCFKPDAVEYLLEKRTADPSKIDYPYTCNWDSMSVDDESYFLAVASSLAIVEILIKNGYKMNQSDAEKFEKDFKNFKLQNFAENWYECEDFRIKAQQIMVKADLSLYRLIQLPYDEAKELLTYMEFWEFARLDKLDQLPRKYRKTCALALIKTMTRRLFERLDTNDS</sequence>
<dbReference type="PANTHER" id="PTHR24123">
    <property type="entry name" value="ANKYRIN REPEAT-CONTAINING"/>
    <property type="match status" value="1"/>
</dbReference>
<dbReference type="Gene3D" id="1.25.40.20">
    <property type="entry name" value="Ankyrin repeat-containing domain"/>
    <property type="match status" value="1"/>
</dbReference>
<evidence type="ECO:0000313" key="3">
    <source>
        <dbReference type="EMBL" id="KAL3405000.1"/>
    </source>
</evidence>
<dbReference type="InterPro" id="IPR051165">
    <property type="entry name" value="Multifunctional_ANK_Repeat"/>
</dbReference>
<accession>A0ABD2XIA0</accession>
<keyword evidence="2" id="KW-0040">ANK repeat</keyword>
<dbReference type="InterPro" id="IPR002110">
    <property type="entry name" value="Ankyrin_rpt"/>
</dbReference>
<gene>
    <name evidence="3" type="ORF">TKK_002640</name>
</gene>
<name>A0ABD2XIA0_9HYME</name>
<reference evidence="3 4" key="1">
    <citation type="journal article" date="2024" name="bioRxiv">
        <title>A reference genome for Trichogramma kaykai: A tiny desert-dwelling parasitoid wasp with competing sex-ratio distorters.</title>
        <authorList>
            <person name="Culotta J."/>
            <person name="Lindsey A.R."/>
        </authorList>
    </citation>
    <scope>NUCLEOTIDE SEQUENCE [LARGE SCALE GENOMIC DNA]</scope>
    <source>
        <strain evidence="3 4">KSX58</strain>
    </source>
</reference>
<dbReference type="SUPFAM" id="SSF48403">
    <property type="entry name" value="Ankyrin repeat"/>
    <property type="match status" value="1"/>
</dbReference>
<evidence type="ECO:0000256" key="1">
    <source>
        <dbReference type="ARBA" id="ARBA00022737"/>
    </source>
</evidence>
<organism evidence="3 4">
    <name type="scientific">Trichogramma kaykai</name>
    <dbReference type="NCBI Taxonomy" id="54128"/>
    <lineage>
        <taxon>Eukaryota</taxon>
        <taxon>Metazoa</taxon>
        <taxon>Ecdysozoa</taxon>
        <taxon>Arthropoda</taxon>
        <taxon>Hexapoda</taxon>
        <taxon>Insecta</taxon>
        <taxon>Pterygota</taxon>
        <taxon>Neoptera</taxon>
        <taxon>Endopterygota</taxon>
        <taxon>Hymenoptera</taxon>
        <taxon>Apocrita</taxon>
        <taxon>Proctotrupomorpha</taxon>
        <taxon>Chalcidoidea</taxon>
        <taxon>Trichogrammatidae</taxon>
        <taxon>Trichogramma</taxon>
    </lineage>
</organism>